<keyword evidence="5" id="KW-0808">Transferase</keyword>
<protein>
    <submittedName>
        <fullName evidence="5">Putative serine/threonine protein kinase</fullName>
    </submittedName>
</protein>
<dbReference type="InterPro" id="IPR051931">
    <property type="entry name" value="PAK3-like"/>
</dbReference>
<organism evidence="5 6">
    <name type="scientific">Aspergillus ellipticus CBS 707.79</name>
    <dbReference type="NCBI Taxonomy" id="1448320"/>
    <lineage>
        <taxon>Eukaryota</taxon>
        <taxon>Fungi</taxon>
        <taxon>Dikarya</taxon>
        <taxon>Ascomycota</taxon>
        <taxon>Pezizomycotina</taxon>
        <taxon>Eurotiomycetes</taxon>
        <taxon>Eurotiomycetidae</taxon>
        <taxon>Eurotiales</taxon>
        <taxon>Aspergillaceae</taxon>
        <taxon>Aspergillus</taxon>
        <taxon>Aspergillus subgen. Circumdati</taxon>
    </lineage>
</organism>
<name>A0A319D6Y9_9EURO</name>
<dbReference type="PROSITE" id="PS50011">
    <property type="entry name" value="PROTEIN_KINASE_DOM"/>
    <property type="match status" value="1"/>
</dbReference>
<keyword evidence="5" id="KW-0418">Kinase</keyword>
<accession>A0A319D6Y9</accession>
<sequence length="294" mass="33797">MALLKIGQTLRGRWGNYIVTKQLQETVWFAEIYTVVVKGVPGRHPCIKNERDEIQEPAEPPIIILKHLDDHLLNLSQTNAPLNRTELKYIARCILEALTLLHKDGYVPTDVKLDNIFVNYQKKNEDNMTNDRFSAVQLGDLGGCYPETSPYATSGTPVGAAMWSSPEVIMETPWNTATDICSSVSSTGGDFNLLRPRTVPYGHEECNLEVLKRQFRYFGPFPVKYADIVSRETAMAIMYLMQEIPKEKTTPFVRTTEREVSKNDNIFISKIMKMDWRDRPTAQDLLEDWWFRED</sequence>
<dbReference type="PANTHER" id="PTHR45832:SF22">
    <property type="entry name" value="SERINE_THREONINE-PROTEIN KINASE SAMKA-RELATED"/>
    <property type="match status" value="1"/>
</dbReference>
<comment type="similarity">
    <text evidence="1">Belongs to the protein kinase superfamily. STE Ser/Thr protein kinase family. STE20 subfamily.</text>
</comment>
<dbReference type="EMBL" id="KZ825902">
    <property type="protein sequence ID" value="PYH92990.1"/>
    <property type="molecule type" value="Genomic_DNA"/>
</dbReference>
<dbReference type="AlphaFoldDB" id="A0A319D6Y9"/>
<evidence type="ECO:0000256" key="2">
    <source>
        <dbReference type="ARBA" id="ARBA00022741"/>
    </source>
</evidence>
<evidence type="ECO:0000313" key="5">
    <source>
        <dbReference type="EMBL" id="PYH92990.1"/>
    </source>
</evidence>
<dbReference type="InterPro" id="IPR011009">
    <property type="entry name" value="Kinase-like_dom_sf"/>
</dbReference>
<dbReference type="Gene3D" id="1.10.510.10">
    <property type="entry name" value="Transferase(Phosphotransferase) domain 1"/>
    <property type="match status" value="1"/>
</dbReference>
<keyword evidence="5" id="KW-0723">Serine/threonine-protein kinase</keyword>
<evidence type="ECO:0000256" key="3">
    <source>
        <dbReference type="ARBA" id="ARBA00022840"/>
    </source>
</evidence>
<dbReference type="InterPro" id="IPR000719">
    <property type="entry name" value="Prot_kinase_dom"/>
</dbReference>
<dbReference type="STRING" id="1448320.A0A319D6Y9"/>
<keyword evidence="2" id="KW-0547">Nucleotide-binding</keyword>
<dbReference type="PANTHER" id="PTHR45832">
    <property type="entry name" value="SERINE/THREONINE-PROTEIN KINASE SAMKA-RELATED-RELATED"/>
    <property type="match status" value="1"/>
</dbReference>
<gene>
    <name evidence="5" type="ORF">BO71DRAFT_420381</name>
</gene>
<dbReference type="VEuPathDB" id="FungiDB:BO71DRAFT_420381"/>
<reference evidence="5 6" key="1">
    <citation type="submission" date="2018-02" db="EMBL/GenBank/DDBJ databases">
        <title>The genomes of Aspergillus section Nigri reveals drivers in fungal speciation.</title>
        <authorList>
            <consortium name="DOE Joint Genome Institute"/>
            <person name="Vesth T.C."/>
            <person name="Nybo J."/>
            <person name="Theobald S."/>
            <person name="Brandl J."/>
            <person name="Frisvad J.C."/>
            <person name="Nielsen K.F."/>
            <person name="Lyhne E.K."/>
            <person name="Kogle M.E."/>
            <person name="Kuo A."/>
            <person name="Riley R."/>
            <person name="Clum A."/>
            <person name="Nolan M."/>
            <person name="Lipzen A."/>
            <person name="Salamov A."/>
            <person name="Henrissat B."/>
            <person name="Wiebenga A."/>
            <person name="De vries R.P."/>
            <person name="Grigoriev I.V."/>
            <person name="Mortensen U.H."/>
            <person name="Andersen M.R."/>
            <person name="Baker S.E."/>
        </authorList>
    </citation>
    <scope>NUCLEOTIDE SEQUENCE [LARGE SCALE GENOMIC DNA]</scope>
    <source>
        <strain evidence="5 6">CBS 707.79</strain>
    </source>
</reference>
<proteinExistence type="inferred from homology"/>
<feature type="domain" description="Protein kinase" evidence="4">
    <location>
        <begin position="1"/>
        <end position="291"/>
    </location>
</feature>
<dbReference type="GO" id="GO:0004674">
    <property type="term" value="F:protein serine/threonine kinase activity"/>
    <property type="evidence" value="ECO:0007669"/>
    <property type="project" value="UniProtKB-KW"/>
</dbReference>
<evidence type="ECO:0000313" key="6">
    <source>
        <dbReference type="Proteomes" id="UP000247810"/>
    </source>
</evidence>
<evidence type="ECO:0000256" key="1">
    <source>
        <dbReference type="ARBA" id="ARBA00008874"/>
    </source>
</evidence>
<keyword evidence="6" id="KW-1185">Reference proteome</keyword>
<dbReference type="Pfam" id="PF00069">
    <property type="entry name" value="Pkinase"/>
    <property type="match status" value="1"/>
</dbReference>
<dbReference type="Proteomes" id="UP000247810">
    <property type="component" value="Unassembled WGS sequence"/>
</dbReference>
<dbReference type="OrthoDB" id="5979581at2759"/>
<dbReference type="SMART" id="SM00220">
    <property type="entry name" value="S_TKc"/>
    <property type="match status" value="1"/>
</dbReference>
<evidence type="ECO:0000259" key="4">
    <source>
        <dbReference type="PROSITE" id="PS50011"/>
    </source>
</evidence>
<dbReference type="SUPFAM" id="SSF56112">
    <property type="entry name" value="Protein kinase-like (PK-like)"/>
    <property type="match status" value="1"/>
</dbReference>
<keyword evidence="3" id="KW-0067">ATP-binding</keyword>
<dbReference type="GO" id="GO:0005524">
    <property type="term" value="F:ATP binding"/>
    <property type="evidence" value="ECO:0007669"/>
    <property type="project" value="UniProtKB-KW"/>
</dbReference>